<comment type="caution">
    <text evidence="5">The sequence shown here is derived from an EMBL/GenBank/DDBJ whole genome shotgun (WGS) entry which is preliminary data.</text>
</comment>
<keyword evidence="3" id="KW-0804">Transcription</keyword>
<dbReference type="GeneID" id="94440825"/>
<dbReference type="InterPro" id="IPR011991">
    <property type="entry name" value="ArsR-like_HTH"/>
</dbReference>
<feature type="domain" description="HTH marR-type" evidence="4">
    <location>
        <begin position="2"/>
        <end position="134"/>
    </location>
</feature>
<name>A0A2V2F0C1_9FIRM</name>
<evidence type="ECO:0000313" key="6">
    <source>
        <dbReference type="EMBL" id="PXX76152.1"/>
    </source>
</evidence>
<keyword evidence="7" id="KW-1185">Reference proteome</keyword>
<dbReference type="Proteomes" id="UP001276902">
    <property type="component" value="Unassembled WGS sequence"/>
</dbReference>
<dbReference type="AlphaFoldDB" id="A0A2V2F0C1"/>
<evidence type="ECO:0000259" key="4">
    <source>
        <dbReference type="PROSITE" id="PS50995"/>
    </source>
</evidence>
<dbReference type="EMBL" id="QJKH01000014">
    <property type="protein sequence ID" value="PXX76152.1"/>
    <property type="molecule type" value="Genomic_DNA"/>
</dbReference>
<evidence type="ECO:0000256" key="3">
    <source>
        <dbReference type="ARBA" id="ARBA00023163"/>
    </source>
</evidence>
<dbReference type="InterPro" id="IPR036390">
    <property type="entry name" value="WH_DNA-bd_sf"/>
</dbReference>
<dbReference type="GO" id="GO:0003700">
    <property type="term" value="F:DNA-binding transcription factor activity"/>
    <property type="evidence" value="ECO:0007669"/>
    <property type="project" value="InterPro"/>
</dbReference>
<dbReference type="GO" id="GO:0003677">
    <property type="term" value="F:DNA binding"/>
    <property type="evidence" value="ECO:0007669"/>
    <property type="project" value="UniProtKB-KW"/>
</dbReference>
<sequence length="142" mass="16021">MKLPLYLTVFKTHNALKNCTRPRMAVYGLSPGQPKILRYLSKRDHWMQKELANACEISAATVSNLLSKMEEAGLITRSEAQDDRRAGSISITDAGRKAIEAWNEECFTIEARGLQGFSEEEKAAFADYLSRMYKNLSGKEIE</sequence>
<dbReference type="OrthoDB" id="9808725at2"/>
<gene>
    <name evidence="6" type="ORF">DES51_1146</name>
    <name evidence="5" type="ORF">MQE39_09685</name>
</gene>
<keyword evidence="1" id="KW-0805">Transcription regulation</keyword>
<dbReference type="PROSITE" id="PS50995">
    <property type="entry name" value="HTH_MARR_2"/>
    <property type="match status" value="1"/>
</dbReference>
<evidence type="ECO:0000313" key="8">
    <source>
        <dbReference type="Proteomes" id="UP001276902"/>
    </source>
</evidence>
<evidence type="ECO:0000313" key="5">
    <source>
        <dbReference type="EMBL" id="MDY5168385.1"/>
    </source>
</evidence>
<dbReference type="EMBL" id="JALDAW010000013">
    <property type="protein sequence ID" value="MDY5168385.1"/>
    <property type="molecule type" value="Genomic_DNA"/>
</dbReference>
<accession>A0A2V2F0C1</accession>
<dbReference type="Gene3D" id="1.10.10.10">
    <property type="entry name" value="Winged helix-like DNA-binding domain superfamily/Winged helix DNA-binding domain"/>
    <property type="match status" value="1"/>
</dbReference>
<dbReference type="PRINTS" id="PR00598">
    <property type="entry name" value="HTHMARR"/>
</dbReference>
<evidence type="ECO:0000313" key="7">
    <source>
        <dbReference type="Proteomes" id="UP000247612"/>
    </source>
</evidence>
<dbReference type="PANTHER" id="PTHR42756:SF1">
    <property type="entry name" value="TRANSCRIPTIONAL REPRESSOR OF EMRAB OPERON"/>
    <property type="match status" value="1"/>
</dbReference>
<dbReference type="SUPFAM" id="SSF46785">
    <property type="entry name" value="Winged helix' DNA-binding domain"/>
    <property type="match status" value="1"/>
</dbReference>
<dbReference type="STRING" id="1034346.GCA_000313565_01791"/>
<dbReference type="PROSITE" id="PS01117">
    <property type="entry name" value="HTH_MARR_1"/>
    <property type="match status" value="1"/>
</dbReference>
<dbReference type="PANTHER" id="PTHR42756">
    <property type="entry name" value="TRANSCRIPTIONAL REGULATOR, MARR"/>
    <property type="match status" value="1"/>
</dbReference>
<dbReference type="RefSeq" id="WP_022938095.1">
    <property type="nucleotide sequence ID" value="NZ_BAABZA010000007.1"/>
</dbReference>
<dbReference type="InterPro" id="IPR023187">
    <property type="entry name" value="Tscrpt_reg_MarR-type_CS"/>
</dbReference>
<dbReference type="Pfam" id="PF12802">
    <property type="entry name" value="MarR_2"/>
    <property type="match status" value="1"/>
</dbReference>
<dbReference type="CDD" id="cd00090">
    <property type="entry name" value="HTH_ARSR"/>
    <property type="match status" value="1"/>
</dbReference>
<dbReference type="InterPro" id="IPR000835">
    <property type="entry name" value="HTH_MarR-typ"/>
</dbReference>
<protein>
    <submittedName>
        <fullName evidence="5 6">MarR family transcriptional regulator</fullName>
    </submittedName>
</protein>
<dbReference type="InterPro" id="IPR036388">
    <property type="entry name" value="WH-like_DNA-bd_sf"/>
</dbReference>
<dbReference type="SMART" id="SM00347">
    <property type="entry name" value="HTH_MARR"/>
    <property type="match status" value="1"/>
</dbReference>
<evidence type="ECO:0000256" key="1">
    <source>
        <dbReference type="ARBA" id="ARBA00023015"/>
    </source>
</evidence>
<proteinExistence type="predicted"/>
<keyword evidence="2 6" id="KW-0238">DNA-binding</keyword>
<organism evidence="5 8">
    <name type="scientific">Dielma fastidiosa</name>
    <dbReference type="NCBI Taxonomy" id="1034346"/>
    <lineage>
        <taxon>Bacteria</taxon>
        <taxon>Bacillati</taxon>
        <taxon>Bacillota</taxon>
        <taxon>Erysipelotrichia</taxon>
        <taxon>Erysipelotrichales</taxon>
        <taxon>Erysipelotrichaceae</taxon>
        <taxon>Dielma</taxon>
    </lineage>
</organism>
<dbReference type="Proteomes" id="UP000247612">
    <property type="component" value="Unassembled WGS sequence"/>
</dbReference>
<evidence type="ECO:0000256" key="2">
    <source>
        <dbReference type="ARBA" id="ARBA00023125"/>
    </source>
</evidence>
<reference evidence="5" key="2">
    <citation type="submission" date="2022-03" db="EMBL/GenBank/DDBJ databases">
        <title>First case of bacteraemia caused by Dielma fastidiosa in a patient hospitalised with diverticulitis.</title>
        <authorList>
            <person name="Forman-Ankjaer B."/>
            <person name="Hvid-Jensen F."/>
            <person name="Kobel C.M."/>
            <person name="Greve T."/>
        </authorList>
    </citation>
    <scope>NUCLEOTIDE SEQUENCE</scope>
    <source>
        <strain evidence="5">AUH_DF_2021</strain>
    </source>
</reference>
<reference evidence="6 7" key="1">
    <citation type="submission" date="2018-05" db="EMBL/GenBank/DDBJ databases">
        <title>Genomic Encyclopedia of Type Strains, Phase IV (KMG-IV): sequencing the most valuable type-strain genomes for metagenomic binning, comparative biology and taxonomic classification.</title>
        <authorList>
            <person name="Goeker M."/>
        </authorList>
    </citation>
    <scope>NUCLEOTIDE SEQUENCE [LARGE SCALE GENOMIC DNA]</scope>
    <source>
        <strain evidence="6 7">JC118</strain>
    </source>
</reference>